<accession>A0A0F9JT97</accession>
<reference evidence="1" key="1">
    <citation type="journal article" date="2015" name="Nature">
        <title>Complex archaea that bridge the gap between prokaryotes and eukaryotes.</title>
        <authorList>
            <person name="Spang A."/>
            <person name="Saw J.H."/>
            <person name="Jorgensen S.L."/>
            <person name="Zaremba-Niedzwiedzka K."/>
            <person name="Martijn J."/>
            <person name="Lind A.E."/>
            <person name="van Eijk R."/>
            <person name="Schleper C."/>
            <person name="Guy L."/>
            <person name="Ettema T.J."/>
        </authorList>
    </citation>
    <scope>NUCLEOTIDE SEQUENCE</scope>
</reference>
<proteinExistence type="predicted"/>
<dbReference type="EMBL" id="LAZR01009388">
    <property type="protein sequence ID" value="KKM72903.1"/>
    <property type="molecule type" value="Genomic_DNA"/>
</dbReference>
<organism evidence="1">
    <name type="scientific">marine sediment metagenome</name>
    <dbReference type="NCBI Taxonomy" id="412755"/>
    <lineage>
        <taxon>unclassified sequences</taxon>
        <taxon>metagenomes</taxon>
        <taxon>ecological metagenomes</taxon>
    </lineage>
</organism>
<sequence length="169" mass="18382">MANGFIDIRVTFPKPRGRERRLIDLAEAIIEAGLLDAIDRIVAKWYTFVQRRTGESGARSNWNLAKLGVLSFAIQNIARTRPSRKGRGGGKLYAGFVHPSGRSATLEDTLVQRELDIARRQITANLLGLRTEGVAPAGAFRPTAVSFAQATLDILLRAFRAALPGSLAA</sequence>
<comment type="caution">
    <text evidence="1">The sequence shown here is derived from an EMBL/GenBank/DDBJ whole genome shotgun (WGS) entry which is preliminary data.</text>
</comment>
<evidence type="ECO:0000313" key="1">
    <source>
        <dbReference type="EMBL" id="KKM72903.1"/>
    </source>
</evidence>
<dbReference type="AlphaFoldDB" id="A0A0F9JT97"/>
<gene>
    <name evidence="1" type="ORF">LCGC14_1415900</name>
</gene>
<protein>
    <submittedName>
        <fullName evidence="1">Uncharacterized protein</fullName>
    </submittedName>
</protein>
<name>A0A0F9JT97_9ZZZZ</name>